<dbReference type="EMBL" id="QGKV02002055">
    <property type="protein sequence ID" value="KAF3494046.1"/>
    <property type="molecule type" value="Genomic_DNA"/>
</dbReference>
<name>A0ABQ7A8Q6_BRACR</name>
<organism evidence="2 3">
    <name type="scientific">Brassica cretica</name>
    <name type="common">Mustard</name>
    <dbReference type="NCBI Taxonomy" id="69181"/>
    <lineage>
        <taxon>Eukaryota</taxon>
        <taxon>Viridiplantae</taxon>
        <taxon>Streptophyta</taxon>
        <taxon>Embryophyta</taxon>
        <taxon>Tracheophyta</taxon>
        <taxon>Spermatophyta</taxon>
        <taxon>Magnoliopsida</taxon>
        <taxon>eudicotyledons</taxon>
        <taxon>Gunneridae</taxon>
        <taxon>Pentapetalae</taxon>
        <taxon>rosids</taxon>
        <taxon>malvids</taxon>
        <taxon>Brassicales</taxon>
        <taxon>Brassicaceae</taxon>
        <taxon>Brassiceae</taxon>
        <taxon>Brassica</taxon>
    </lineage>
</organism>
<protein>
    <submittedName>
        <fullName evidence="2">Uncharacterized protein</fullName>
    </submittedName>
</protein>
<dbReference type="Proteomes" id="UP000266723">
    <property type="component" value="Unassembled WGS sequence"/>
</dbReference>
<evidence type="ECO:0000313" key="2">
    <source>
        <dbReference type="EMBL" id="KAF3494046.1"/>
    </source>
</evidence>
<comment type="caution">
    <text evidence="2">The sequence shown here is derived from an EMBL/GenBank/DDBJ whole genome shotgun (WGS) entry which is preliminary data.</text>
</comment>
<proteinExistence type="predicted"/>
<sequence>MIIPYGGTETGVSYILLSLHTILQETRVEDLASIALQLMSANQKERTCLPDRAFLFFSVHLAEIENRQNHTDVVLLRHQNRPLISRTTRSATGRILRDPMCPPPWKFMTDLRENDCRNPPNPKRPTHHSDSASHSSLKHHGTSVTT</sequence>
<evidence type="ECO:0000256" key="1">
    <source>
        <dbReference type="SAM" id="MobiDB-lite"/>
    </source>
</evidence>
<feature type="compositionally biased region" description="Basic residues" evidence="1">
    <location>
        <begin position="136"/>
        <end position="146"/>
    </location>
</feature>
<feature type="region of interest" description="Disordered" evidence="1">
    <location>
        <begin position="112"/>
        <end position="146"/>
    </location>
</feature>
<gene>
    <name evidence="2" type="ORF">DY000_02053497</name>
</gene>
<reference evidence="2 3" key="1">
    <citation type="journal article" date="2020" name="BMC Genomics">
        <title>Intraspecific diversification of the crop wild relative Brassica cretica Lam. using demographic model selection.</title>
        <authorList>
            <person name="Kioukis A."/>
            <person name="Michalopoulou V.A."/>
            <person name="Briers L."/>
            <person name="Pirintsos S."/>
            <person name="Studholme D.J."/>
            <person name="Pavlidis P."/>
            <person name="Sarris P.F."/>
        </authorList>
    </citation>
    <scope>NUCLEOTIDE SEQUENCE [LARGE SCALE GENOMIC DNA]</scope>
    <source>
        <strain evidence="3">cv. PFS-1207/04</strain>
    </source>
</reference>
<keyword evidence="3" id="KW-1185">Reference proteome</keyword>
<evidence type="ECO:0000313" key="3">
    <source>
        <dbReference type="Proteomes" id="UP000266723"/>
    </source>
</evidence>
<accession>A0ABQ7A8Q6</accession>